<name>A0ABV7Y9K5_9ACTN</name>
<organism evidence="1 2">
    <name type="scientific">Tenggerimyces flavus</name>
    <dbReference type="NCBI Taxonomy" id="1708749"/>
    <lineage>
        <taxon>Bacteria</taxon>
        <taxon>Bacillati</taxon>
        <taxon>Actinomycetota</taxon>
        <taxon>Actinomycetes</taxon>
        <taxon>Propionibacteriales</taxon>
        <taxon>Nocardioidaceae</taxon>
        <taxon>Tenggerimyces</taxon>
    </lineage>
</organism>
<proteinExistence type="predicted"/>
<comment type="caution">
    <text evidence="1">The sequence shown here is derived from an EMBL/GenBank/DDBJ whole genome shotgun (WGS) entry which is preliminary data.</text>
</comment>
<keyword evidence="2" id="KW-1185">Reference proteome</keyword>
<dbReference type="Proteomes" id="UP001595699">
    <property type="component" value="Unassembled WGS sequence"/>
</dbReference>
<reference evidence="2" key="1">
    <citation type="journal article" date="2019" name="Int. J. Syst. Evol. Microbiol.">
        <title>The Global Catalogue of Microorganisms (GCM) 10K type strain sequencing project: providing services to taxonomists for standard genome sequencing and annotation.</title>
        <authorList>
            <consortium name="The Broad Institute Genomics Platform"/>
            <consortium name="The Broad Institute Genome Sequencing Center for Infectious Disease"/>
            <person name="Wu L."/>
            <person name="Ma J."/>
        </authorList>
    </citation>
    <scope>NUCLEOTIDE SEQUENCE [LARGE SCALE GENOMIC DNA]</scope>
    <source>
        <strain evidence="2">CGMCC 4.7241</strain>
    </source>
</reference>
<evidence type="ECO:0000313" key="1">
    <source>
        <dbReference type="EMBL" id="MFC3761572.1"/>
    </source>
</evidence>
<accession>A0ABV7Y9K5</accession>
<sequence length="97" mass="10538">MTEQAWDTVAELHAYADRLSEGTARWPAPGLGCTRIGGYTVVPVAIHRAICGWRVQSAQDTTPDVAYCWGCHLAMFTDELCAAPPAPTKRWVIAAAH</sequence>
<dbReference type="EMBL" id="JBHRZH010000009">
    <property type="protein sequence ID" value="MFC3761572.1"/>
    <property type="molecule type" value="Genomic_DNA"/>
</dbReference>
<dbReference type="RefSeq" id="WP_205114081.1">
    <property type="nucleotide sequence ID" value="NZ_JAFBCM010000001.1"/>
</dbReference>
<protein>
    <submittedName>
        <fullName evidence="1">Uncharacterized protein</fullName>
    </submittedName>
</protein>
<gene>
    <name evidence="1" type="ORF">ACFOUW_12045</name>
</gene>
<evidence type="ECO:0000313" key="2">
    <source>
        <dbReference type="Proteomes" id="UP001595699"/>
    </source>
</evidence>